<organism evidence="2">
    <name type="scientific">Haemonchus placei</name>
    <name type="common">Barber's pole worm</name>
    <dbReference type="NCBI Taxonomy" id="6290"/>
    <lineage>
        <taxon>Eukaryota</taxon>
        <taxon>Metazoa</taxon>
        <taxon>Ecdysozoa</taxon>
        <taxon>Nematoda</taxon>
        <taxon>Chromadorea</taxon>
        <taxon>Rhabditida</taxon>
        <taxon>Rhabditina</taxon>
        <taxon>Rhabditomorpha</taxon>
        <taxon>Strongyloidea</taxon>
        <taxon>Trichostrongylidae</taxon>
        <taxon>Haemonchus</taxon>
    </lineage>
</organism>
<feature type="region of interest" description="Disordered" evidence="1">
    <location>
        <begin position="1"/>
        <end position="20"/>
    </location>
</feature>
<feature type="compositionally biased region" description="Basic residues" evidence="1">
    <location>
        <begin position="1"/>
        <end position="14"/>
    </location>
</feature>
<evidence type="ECO:0000313" key="2">
    <source>
        <dbReference type="WBParaSite" id="HPLM_0000750501-mRNA-1"/>
    </source>
</evidence>
<proteinExistence type="predicted"/>
<dbReference type="AlphaFoldDB" id="A0A0N4WAS2"/>
<dbReference type="WBParaSite" id="HPLM_0000750501-mRNA-1">
    <property type="protein sequence ID" value="HPLM_0000750501-mRNA-1"/>
    <property type="gene ID" value="HPLM_0000750501"/>
</dbReference>
<evidence type="ECO:0000256" key="1">
    <source>
        <dbReference type="SAM" id="MobiDB-lite"/>
    </source>
</evidence>
<feature type="region of interest" description="Disordered" evidence="1">
    <location>
        <begin position="140"/>
        <end position="172"/>
    </location>
</feature>
<reference evidence="2" key="1">
    <citation type="submission" date="2017-02" db="UniProtKB">
        <authorList>
            <consortium name="WormBaseParasite"/>
        </authorList>
    </citation>
    <scope>IDENTIFICATION</scope>
</reference>
<protein>
    <submittedName>
        <fullName evidence="2">BESS domain-containing protein</fullName>
    </submittedName>
</protein>
<accession>A0A0N4WAS2</accession>
<sequence>MGNKNQRRKQRRHEQNKNNVTLSERFDFVRKLAEKWGKKLQMDRTCDLNASTVWHHIETENIDIITIDDLTGPTKRNKACQAEPSTNGIGEWNQDEYDEDGLHFTYISPLSSSSRSSLSVICLDDDDDCEEVIMRTFKSEDTQPSLNISSTSSNSQGSTTPLPKAPSAASINDRVLPPFSESSVIGVHFNPAATPIPGKIQEYRSV</sequence>
<name>A0A0N4WAS2_HAEPC</name>
<feature type="compositionally biased region" description="Low complexity" evidence="1">
    <location>
        <begin position="142"/>
        <end position="161"/>
    </location>
</feature>